<dbReference type="SUPFAM" id="SSF47473">
    <property type="entry name" value="EF-hand"/>
    <property type="match status" value="1"/>
</dbReference>
<feature type="domain" description="EF-hand" evidence="2">
    <location>
        <begin position="19"/>
        <end position="54"/>
    </location>
</feature>
<protein>
    <submittedName>
        <fullName evidence="3">EF-hand domain-containing protein</fullName>
    </submittedName>
</protein>
<dbReference type="GO" id="GO:0005509">
    <property type="term" value="F:calcium ion binding"/>
    <property type="evidence" value="ECO:0007669"/>
    <property type="project" value="InterPro"/>
</dbReference>
<dbReference type="SMART" id="SM00054">
    <property type="entry name" value="EFh"/>
    <property type="match status" value="2"/>
</dbReference>
<sequence>MKTRILILAALAVMYSTSALAAERQKMFEKLDANHDGAVSLDEMKQAFPQADGSRFKKADTNGDGKLTREEWREFVQSVRASR</sequence>
<dbReference type="Pfam" id="PF13202">
    <property type="entry name" value="EF-hand_5"/>
    <property type="match status" value="1"/>
</dbReference>
<feature type="signal peptide" evidence="1">
    <location>
        <begin position="1"/>
        <end position="21"/>
    </location>
</feature>
<proteinExistence type="predicted"/>
<reference evidence="3" key="1">
    <citation type="journal article" date="2020" name="mSystems">
        <title>Genome- and Community-Level Interaction Insights into Carbon Utilization and Element Cycling Functions of Hydrothermarchaeota in Hydrothermal Sediment.</title>
        <authorList>
            <person name="Zhou Z."/>
            <person name="Liu Y."/>
            <person name="Xu W."/>
            <person name="Pan J."/>
            <person name="Luo Z.H."/>
            <person name="Li M."/>
        </authorList>
    </citation>
    <scope>NUCLEOTIDE SEQUENCE [LARGE SCALE GENOMIC DNA]</scope>
    <source>
        <strain evidence="3">SpSt-413</strain>
    </source>
</reference>
<comment type="caution">
    <text evidence="3">The sequence shown here is derived from an EMBL/GenBank/DDBJ whole genome shotgun (WGS) entry which is preliminary data.</text>
</comment>
<dbReference type="InterPro" id="IPR002048">
    <property type="entry name" value="EF_hand_dom"/>
</dbReference>
<dbReference type="InterPro" id="IPR011992">
    <property type="entry name" value="EF-hand-dom_pair"/>
</dbReference>
<evidence type="ECO:0000313" key="3">
    <source>
        <dbReference type="EMBL" id="HGG91727.1"/>
    </source>
</evidence>
<dbReference type="CDD" id="cd00051">
    <property type="entry name" value="EFh"/>
    <property type="match status" value="1"/>
</dbReference>
<evidence type="ECO:0000259" key="2">
    <source>
        <dbReference type="PROSITE" id="PS50222"/>
    </source>
</evidence>
<dbReference type="Pfam" id="PF00036">
    <property type="entry name" value="EF-hand_1"/>
    <property type="match status" value="1"/>
</dbReference>
<accession>A0A7C4A859</accession>
<organism evidence="3">
    <name type="scientific">Fundidesulfovibrio putealis</name>
    <dbReference type="NCBI Taxonomy" id="270496"/>
    <lineage>
        <taxon>Bacteria</taxon>
        <taxon>Pseudomonadati</taxon>
        <taxon>Thermodesulfobacteriota</taxon>
        <taxon>Desulfovibrionia</taxon>
        <taxon>Desulfovibrionales</taxon>
        <taxon>Desulfovibrionaceae</taxon>
        <taxon>Fundidesulfovibrio</taxon>
    </lineage>
</organism>
<dbReference type="AlphaFoldDB" id="A0A7C4A859"/>
<gene>
    <name evidence="3" type="ORF">ENR59_02085</name>
</gene>
<dbReference type="InterPro" id="IPR018247">
    <property type="entry name" value="EF_Hand_1_Ca_BS"/>
</dbReference>
<dbReference type="PROSITE" id="PS00018">
    <property type="entry name" value="EF_HAND_1"/>
    <property type="match status" value="2"/>
</dbReference>
<dbReference type="Gene3D" id="1.10.238.10">
    <property type="entry name" value="EF-hand"/>
    <property type="match status" value="2"/>
</dbReference>
<dbReference type="EMBL" id="DSRP01000143">
    <property type="protein sequence ID" value="HGG91727.1"/>
    <property type="molecule type" value="Genomic_DNA"/>
</dbReference>
<name>A0A7C4A859_9BACT</name>
<evidence type="ECO:0000256" key="1">
    <source>
        <dbReference type="SAM" id="SignalP"/>
    </source>
</evidence>
<feature type="chain" id="PRO_5027654312" evidence="1">
    <location>
        <begin position="22"/>
        <end position="83"/>
    </location>
</feature>
<feature type="domain" description="EF-hand" evidence="2">
    <location>
        <begin position="56"/>
        <end position="82"/>
    </location>
</feature>
<keyword evidence="1" id="KW-0732">Signal</keyword>
<dbReference type="PROSITE" id="PS50222">
    <property type="entry name" value="EF_HAND_2"/>
    <property type="match status" value="2"/>
</dbReference>